<dbReference type="EMBL" id="BARW01025469">
    <property type="protein sequence ID" value="GAJ08927.1"/>
    <property type="molecule type" value="Genomic_DNA"/>
</dbReference>
<protein>
    <submittedName>
        <fullName evidence="1">Uncharacterized protein</fullName>
    </submittedName>
</protein>
<reference evidence="1" key="1">
    <citation type="journal article" date="2014" name="Front. Microbiol.">
        <title>High frequency of phylogenetically diverse reductive dehalogenase-homologous genes in deep subseafloor sedimentary metagenomes.</title>
        <authorList>
            <person name="Kawai M."/>
            <person name="Futagami T."/>
            <person name="Toyoda A."/>
            <person name="Takaki Y."/>
            <person name="Nishi S."/>
            <person name="Hori S."/>
            <person name="Arai W."/>
            <person name="Tsubouchi T."/>
            <person name="Morono Y."/>
            <person name="Uchiyama I."/>
            <person name="Ito T."/>
            <person name="Fujiyama A."/>
            <person name="Inagaki F."/>
            <person name="Takami H."/>
        </authorList>
    </citation>
    <scope>NUCLEOTIDE SEQUENCE</scope>
    <source>
        <strain evidence="1">Expedition CK06-06</strain>
    </source>
</reference>
<organism evidence="1">
    <name type="scientific">marine sediment metagenome</name>
    <dbReference type="NCBI Taxonomy" id="412755"/>
    <lineage>
        <taxon>unclassified sequences</taxon>
        <taxon>metagenomes</taxon>
        <taxon>ecological metagenomes</taxon>
    </lineage>
</organism>
<name>X1UZC1_9ZZZZ</name>
<dbReference type="AlphaFoldDB" id="X1UZC1"/>
<gene>
    <name evidence="1" type="ORF">S12H4_41743</name>
</gene>
<comment type="caution">
    <text evidence="1">The sequence shown here is derived from an EMBL/GenBank/DDBJ whole genome shotgun (WGS) entry which is preliminary data.</text>
</comment>
<proteinExistence type="predicted"/>
<sequence length="90" mass="10918">MIRQERQQAIIDILKNLRGLEPLKQLFWSELNYQRVYKVTEVLSWWREPAEWWNGKSVRLCFRVDAKNTSIGTIEISRLGESWFLDRVYD</sequence>
<evidence type="ECO:0000313" key="1">
    <source>
        <dbReference type="EMBL" id="GAJ08927.1"/>
    </source>
</evidence>
<accession>X1UZC1</accession>